<sequence length="491" mass="51987">MDVIIIGGGPGGLAAALALHEAAPQLKVAIYERCPELSRRGAGLGLDVNGQKALRAIAPAVHAELLKQAAFLTTQRVMAADGSLIKETPLSAGRKEFEQQGYRTPCLLGWYEIQQMLLQALPQSTRLHLGVEFDHYEQEPSTGLLTVHFRGGQQPPVQAGLLVAADGYFSRVRRQAVGDGPPSYGKTVVWRARLPAASAVAAGLDLQGSSSAFVQDVGRFFFAYPISSGDYVWTVGISDEKLAEQGIDPASLLEPLRSSKSNSTQQLAEQQQQQQQQQQSNQADNGQQQATATSANGSSAELDTQGYSAQDAGRGEAARARCLQALAGFSDTVLDIIGGTPGACLVEHGIYVRPAADMTPAAYGAGRVVVMGDAAHPLRPTGQGLNQAMEDAWGLGAALAAAAAVGQPQLEPLQAFRQQRAARMRTVVAYTTASGEAAYKRSMDKGQADKALGPDTAQMSSEEFFNFCYDVTFEDLAGLLSKQQQQPAAAV</sequence>
<dbReference type="InterPro" id="IPR002938">
    <property type="entry name" value="FAD-bd"/>
</dbReference>
<dbReference type="STRING" id="3088.A0A383VZI5"/>
<dbReference type="InterPro" id="IPR036188">
    <property type="entry name" value="FAD/NAD-bd_sf"/>
</dbReference>
<accession>A0A383VZI5</accession>
<dbReference type="GO" id="GO:0071949">
    <property type="term" value="F:FAD binding"/>
    <property type="evidence" value="ECO:0007669"/>
    <property type="project" value="InterPro"/>
</dbReference>
<evidence type="ECO:0000259" key="4">
    <source>
        <dbReference type="Pfam" id="PF01494"/>
    </source>
</evidence>
<evidence type="ECO:0000256" key="1">
    <source>
        <dbReference type="ARBA" id="ARBA00023002"/>
    </source>
</evidence>
<name>A0A383VZI5_TETOB</name>
<dbReference type="SUPFAM" id="SSF51905">
    <property type="entry name" value="FAD/NAD(P)-binding domain"/>
    <property type="match status" value="1"/>
</dbReference>
<protein>
    <recommendedName>
        <fullName evidence="4">FAD-binding domain-containing protein</fullName>
    </recommendedName>
</protein>
<dbReference type="PANTHER" id="PTHR13789:SF309">
    <property type="entry name" value="PUTATIVE (AFU_ORTHOLOGUE AFUA_6G14510)-RELATED"/>
    <property type="match status" value="1"/>
</dbReference>
<dbReference type="InterPro" id="IPR050493">
    <property type="entry name" value="FAD-dep_Monooxygenase_BioMet"/>
</dbReference>
<dbReference type="EMBL" id="FNXT01001215">
    <property type="protein sequence ID" value="SZX74527.1"/>
    <property type="molecule type" value="Genomic_DNA"/>
</dbReference>
<gene>
    <name evidence="5" type="ORF">BQ4739_LOCUS10435</name>
    <name evidence="6" type="ORF">BQ4739_LOCUS14791</name>
</gene>
<dbReference type="PANTHER" id="PTHR13789">
    <property type="entry name" value="MONOOXYGENASE"/>
    <property type="match status" value="1"/>
</dbReference>
<dbReference type="Gene3D" id="3.50.50.60">
    <property type="entry name" value="FAD/NAD(P)-binding domain"/>
    <property type="match status" value="2"/>
</dbReference>
<evidence type="ECO:0000313" key="6">
    <source>
        <dbReference type="EMBL" id="SZX74527.1"/>
    </source>
</evidence>
<feature type="region of interest" description="Disordered" evidence="3">
    <location>
        <begin position="258"/>
        <end position="311"/>
    </location>
</feature>
<proteinExistence type="predicted"/>
<feature type="compositionally biased region" description="Polar residues" evidence="3">
    <location>
        <begin position="291"/>
        <end position="308"/>
    </location>
</feature>
<dbReference type="Pfam" id="PF01494">
    <property type="entry name" value="FAD_binding_3"/>
    <property type="match status" value="2"/>
</dbReference>
<evidence type="ECO:0000256" key="3">
    <source>
        <dbReference type="SAM" id="MobiDB-lite"/>
    </source>
</evidence>
<reference evidence="5 7" key="1">
    <citation type="submission" date="2016-10" db="EMBL/GenBank/DDBJ databases">
        <authorList>
            <person name="Cai Z."/>
        </authorList>
    </citation>
    <scope>NUCLEOTIDE SEQUENCE [LARGE SCALE GENOMIC DNA]</scope>
</reference>
<keyword evidence="1" id="KW-0560">Oxidoreductase</keyword>
<keyword evidence="2" id="KW-0503">Monooxygenase</keyword>
<evidence type="ECO:0000313" key="5">
    <source>
        <dbReference type="EMBL" id="SZX70204.1"/>
    </source>
</evidence>
<dbReference type="AlphaFoldDB" id="A0A383VZI5"/>
<keyword evidence="7" id="KW-1185">Reference proteome</keyword>
<evidence type="ECO:0000256" key="2">
    <source>
        <dbReference type="ARBA" id="ARBA00023033"/>
    </source>
</evidence>
<dbReference type="EMBL" id="FNXT01000977">
    <property type="protein sequence ID" value="SZX70204.1"/>
    <property type="molecule type" value="Genomic_DNA"/>
</dbReference>
<feature type="domain" description="FAD-binding" evidence="4">
    <location>
        <begin position="2"/>
        <end position="176"/>
    </location>
</feature>
<evidence type="ECO:0000313" key="7">
    <source>
        <dbReference type="Proteomes" id="UP000256970"/>
    </source>
</evidence>
<feature type="compositionally biased region" description="Low complexity" evidence="3">
    <location>
        <begin position="261"/>
        <end position="290"/>
    </location>
</feature>
<dbReference type="PRINTS" id="PR00420">
    <property type="entry name" value="RNGMNOXGNASE"/>
</dbReference>
<dbReference type="Proteomes" id="UP000256970">
    <property type="component" value="Unassembled WGS sequence"/>
</dbReference>
<dbReference type="GO" id="GO:0004497">
    <property type="term" value="F:monooxygenase activity"/>
    <property type="evidence" value="ECO:0007669"/>
    <property type="project" value="UniProtKB-KW"/>
</dbReference>
<organism evidence="5 7">
    <name type="scientific">Tetradesmus obliquus</name>
    <name type="common">Green alga</name>
    <name type="synonym">Acutodesmus obliquus</name>
    <dbReference type="NCBI Taxonomy" id="3088"/>
    <lineage>
        <taxon>Eukaryota</taxon>
        <taxon>Viridiplantae</taxon>
        <taxon>Chlorophyta</taxon>
        <taxon>core chlorophytes</taxon>
        <taxon>Chlorophyceae</taxon>
        <taxon>CS clade</taxon>
        <taxon>Sphaeropleales</taxon>
        <taxon>Scenedesmaceae</taxon>
        <taxon>Tetradesmus</taxon>
    </lineage>
</organism>
<feature type="domain" description="FAD-binding" evidence="4">
    <location>
        <begin position="356"/>
        <end position="429"/>
    </location>
</feature>